<dbReference type="Proteomes" id="UP001183006">
    <property type="component" value="Chromosome"/>
</dbReference>
<evidence type="ECO:0000259" key="1">
    <source>
        <dbReference type="PROSITE" id="PS51379"/>
    </source>
</evidence>
<sequence length="95" mass="10616">MSYVLWNSNNYYSFKGGVNIADKNSKVSENVPGPYYVDESCISCQICTDEAPDHFKMADNNSTSYVFKQPENDEEKKLCEKTLSICPVDAIGNDG</sequence>
<dbReference type="InterPro" id="IPR017896">
    <property type="entry name" value="4Fe4S_Fe-S-bd"/>
</dbReference>
<evidence type="ECO:0000313" key="2">
    <source>
        <dbReference type="EMBL" id="WMW23053.1"/>
    </source>
</evidence>
<gene>
    <name evidence="2" type="ORF">RE476_04270</name>
</gene>
<dbReference type="RefSeq" id="WP_309309169.1">
    <property type="nucleotide sequence ID" value="NZ_CP133594.1"/>
</dbReference>
<accession>A0AA51UH06</accession>
<feature type="domain" description="4Fe-4S ferredoxin-type" evidence="1">
    <location>
        <begin position="33"/>
        <end position="60"/>
    </location>
</feature>
<dbReference type="KEGG" id="mmav:RE476_04270"/>
<dbReference type="AlphaFoldDB" id="A0AA51UH06"/>
<dbReference type="GeneID" id="84229329"/>
<keyword evidence="3" id="KW-1185">Reference proteome</keyword>
<protein>
    <submittedName>
        <fullName evidence="2">Ferredoxin</fullName>
    </submittedName>
</protein>
<dbReference type="PROSITE" id="PS51379">
    <property type="entry name" value="4FE4S_FER_2"/>
    <property type="match status" value="1"/>
</dbReference>
<organism evidence="2 3">
    <name type="scientific">Methanolobus mangrovi</name>
    <dbReference type="NCBI Taxonomy" id="3072977"/>
    <lineage>
        <taxon>Archaea</taxon>
        <taxon>Methanobacteriati</taxon>
        <taxon>Methanobacteriota</taxon>
        <taxon>Stenosarchaea group</taxon>
        <taxon>Methanomicrobia</taxon>
        <taxon>Methanosarcinales</taxon>
        <taxon>Methanosarcinaceae</taxon>
        <taxon>Methanolobus</taxon>
    </lineage>
</organism>
<dbReference type="EMBL" id="CP133594">
    <property type="protein sequence ID" value="WMW23053.1"/>
    <property type="molecule type" value="Genomic_DNA"/>
</dbReference>
<evidence type="ECO:0000313" key="3">
    <source>
        <dbReference type="Proteomes" id="UP001183006"/>
    </source>
</evidence>
<dbReference type="SUPFAM" id="SSF54862">
    <property type="entry name" value="4Fe-4S ferredoxins"/>
    <property type="match status" value="1"/>
</dbReference>
<dbReference type="Gene3D" id="3.30.70.20">
    <property type="match status" value="1"/>
</dbReference>
<reference evidence="2" key="1">
    <citation type="submission" date="2023-08" db="EMBL/GenBank/DDBJ databases">
        <title>Methanolobus mangrovi sp. nov. and Methanolobus sediminis sp. nov, two novel methylotrophic methanogens isolated from mangrove sediments in China.</title>
        <authorList>
            <person name="Zhou J."/>
        </authorList>
    </citation>
    <scope>NUCLEOTIDE SEQUENCE</scope>
    <source>
        <strain evidence="2">FTZ2</strain>
    </source>
</reference>
<name>A0AA51UH06_9EURY</name>
<dbReference type="Pfam" id="PF13370">
    <property type="entry name" value="Fer4_13"/>
    <property type="match status" value="1"/>
</dbReference>
<proteinExistence type="predicted"/>